<dbReference type="PANTHER" id="PTHR11226:SF0">
    <property type="entry name" value="UDP-GLUCOSE:GLYCOPROTEIN GLUCOSYLTRANSFERASE"/>
    <property type="match status" value="1"/>
</dbReference>
<dbReference type="AlphaFoldDB" id="A0AAV8XWH8"/>
<name>A0AAV8XWH8_9CUCU</name>
<dbReference type="GO" id="GO:0003980">
    <property type="term" value="F:UDP-glucose:glycoprotein glucosyltransferase activity"/>
    <property type="evidence" value="ECO:0007669"/>
    <property type="project" value="InterPro"/>
</dbReference>
<comment type="caution">
    <text evidence="1">The sequence shown here is derived from an EMBL/GenBank/DDBJ whole genome shotgun (WGS) entry which is preliminary data.</text>
</comment>
<dbReference type="EMBL" id="JANEYF010002734">
    <property type="protein sequence ID" value="KAJ8942868.1"/>
    <property type="molecule type" value="Genomic_DNA"/>
</dbReference>
<dbReference type="PANTHER" id="PTHR11226">
    <property type="entry name" value="UDP-GLUCOSE GLYCOPROTEIN:GLUCOSYLTRANSFERASE"/>
    <property type="match status" value="1"/>
</dbReference>
<keyword evidence="2" id="KW-1185">Reference proteome</keyword>
<protein>
    <submittedName>
        <fullName evidence="1">Uncharacterized protein</fullName>
    </submittedName>
</protein>
<accession>A0AAV8XWH8</accession>
<reference evidence="1" key="1">
    <citation type="journal article" date="2023" name="Insect Mol. Biol.">
        <title>Genome sequencing provides insights into the evolution of gene families encoding plant cell wall-degrading enzymes in longhorned beetles.</title>
        <authorList>
            <person name="Shin N.R."/>
            <person name="Okamura Y."/>
            <person name="Kirsch R."/>
            <person name="Pauchet Y."/>
        </authorList>
    </citation>
    <scope>NUCLEOTIDE SEQUENCE</scope>
    <source>
        <strain evidence="1">RBIC_L_NR</strain>
    </source>
</reference>
<evidence type="ECO:0000313" key="2">
    <source>
        <dbReference type="Proteomes" id="UP001162156"/>
    </source>
</evidence>
<dbReference type="Proteomes" id="UP001162156">
    <property type="component" value="Unassembled WGS sequence"/>
</dbReference>
<gene>
    <name evidence="1" type="ORF">NQ314_009932</name>
</gene>
<proteinExistence type="predicted"/>
<dbReference type="GO" id="GO:0018279">
    <property type="term" value="P:protein N-linked glycosylation via asparagine"/>
    <property type="evidence" value="ECO:0007669"/>
    <property type="project" value="TreeGrafter"/>
</dbReference>
<dbReference type="GO" id="GO:0036503">
    <property type="term" value="P:ERAD pathway"/>
    <property type="evidence" value="ECO:0007669"/>
    <property type="project" value="TreeGrafter"/>
</dbReference>
<evidence type="ECO:0000313" key="1">
    <source>
        <dbReference type="EMBL" id="KAJ8942868.1"/>
    </source>
</evidence>
<dbReference type="InterPro" id="IPR009448">
    <property type="entry name" value="UDP-g_GGtrans"/>
</dbReference>
<dbReference type="GO" id="GO:0005783">
    <property type="term" value="C:endoplasmic reticulum"/>
    <property type="evidence" value="ECO:0007669"/>
    <property type="project" value="TreeGrafter"/>
</dbReference>
<dbReference type="GO" id="GO:0051082">
    <property type="term" value="F:unfolded protein binding"/>
    <property type="evidence" value="ECO:0007669"/>
    <property type="project" value="TreeGrafter"/>
</dbReference>
<sequence length="107" mass="11800">MQISNEPHFVLDITSNSLLKIISLLVSRPQTKSRFEITSGGEEHSVVKVPAAHPDQVAFDLVAIVDPVSRGAQKLGPILQVLQDVLNCNIRLFLNSVEKNSDMPVKR</sequence>
<organism evidence="1 2">
    <name type="scientific">Rhamnusium bicolor</name>
    <dbReference type="NCBI Taxonomy" id="1586634"/>
    <lineage>
        <taxon>Eukaryota</taxon>
        <taxon>Metazoa</taxon>
        <taxon>Ecdysozoa</taxon>
        <taxon>Arthropoda</taxon>
        <taxon>Hexapoda</taxon>
        <taxon>Insecta</taxon>
        <taxon>Pterygota</taxon>
        <taxon>Neoptera</taxon>
        <taxon>Endopterygota</taxon>
        <taxon>Coleoptera</taxon>
        <taxon>Polyphaga</taxon>
        <taxon>Cucujiformia</taxon>
        <taxon>Chrysomeloidea</taxon>
        <taxon>Cerambycidae</taxon>
        <taxon>Lepturinae</taxon>
        <taxon>Rhagiini</taxon>
        <taxon>Rhamnusium</taxon>
    </lineage>
</organism>